<dbReference type="SUPFAM" id="SSF56112">
    <property type="entry name" value="Protein kinase-like (PK-like)"/>
    <property type="match status" value="1"/>
</dbReference>
<evidence type="ECO:0000313" key="2">
    <source>
        <dbReference type="EMBL" id="KJL17871.1"/>
    </source>
</evidence>
<dbReference type="GO" id="GO:0016740">
    <property type="term" value="F:transferase activity"/>
    <property type="evidence" value="ECO:0007669"/>
    <property type="project" value="UniProtKB-KW"/>
</dbReference>
<evidence type="ECO:0000313" key="3">
    <source>
        <dbReference type="Proteomes" id="UP000033572"/>
    </source>
</evidence>
<reference evidence="2 3" key="1">
    <citation type="submission" date="2015-02" db="EMBL/GenBank/DDBJ databases">
        <title>Draft genome sequences of ten Microbacterium spp. with emphasis on heavy metal contaminated environments.</title>
        <authorList>
            <person name="Corretto E."/>
        </authorList>
    </citation>
    <scope>NUCLEOTIDE SEQUENCE [LARGE SCALE GENOMIC DNA]</scope>
    <source>
        <strain evidence="2 3">DSM 12966</strain>
    </source>
</reference>
<protein>
    <submittedName>
        <fullName evidence="2">Phosphotransferase enzyme family protein</fullName>
    </submittedName>
</protein>
<dbReference type="PANTHER" id="PTHR21310:SF42">
    <property type="entry name" value="BIFUNCTIONAL AAC_APH"/>
    <property type="match status" value="1"/>
</dbReference>
<evidence type="ECO:0000259" key="1">
    <source>
        <dbReference type="Pfam" id="PF01636"/>
    </source>
</evidence>
<dbReference type="InterPro" id="IPR011009">
    <property type="entry name" value="Kinase-like_dom_sf"/>
</dbReference>
<dbReference type="KEGG" id="mfol:DXT68_07350"/>
<sequence>MADSPAAEYPVDEAAVRALLRTAAPTLAALPLRPFAEGWDNTMWSLGSELLVRLPRRALAVPLIANEHRALPEIGPALAAVGIRTPIPVLAGEPTEAFPRPWSVIPLIDGTTALRSPRSANSRWAPRLAEALLALHAPAPADAPRNPVRGRALSTRESAMRPRLDALPTRSGLQHAWADGLEAPPSDEQVWVHGDLHPGNLLLRDGSLVALIDFGDVTSGDPAYDLASAWMLFDPPGRAEFRASTGSRYDDATWVRARAWAAYITLVLLTQSDDRPDLRAVGQSTVAELEAG</sequence>
<dbReference type="GeneID" id="94444201"/>
<accession>A0A0F0KF22</accession>
<comment type="caution">
    <text evidence="2">The sequence shown here is derived from an EMBL/GenBank/DDBJ whole genome shotgun (WGS) entry which is preliminary data.</text>
</comment>
<dbReference type="Pfam" id="PF01636">
    <property type="entry name" value="APH"/>
    <property type="match status" value="1"/>
</dbReference>
<dbReference type="RefSeq" id="WP_045255268.1">
    <property type="nucleotide sequence ID" value="NZ_CP031425.1"/>
</dbReference>
<proteinExistence type="predicted"/>
<dbReference type="Proteomes" id="UP000033572">
    <property type="component" value="Unassembled WGS sequence"/>
</dbReference>
<dbReference type="PANTHER" id="PTHR21310">
    <property type="entry name" value="AMINOGLYCOSIDE PHOSPHOTRANSFERASE-RELATED-RELATED"/>
    <property type="match status" value="1"/>
</dbReference>
<keyword evidence="3" id="KW-1185">Reference proteome</keyword>
<name>A0A0F0KF22_9MICO</name>
<dbReference type="EMBL" id="JYIU01000046">
    <property type="protein sequence ID" value="KJL17871.1"/>
    <property type="molecule type" value="Genomic_DNA"/>
</dbReference>
<dbReference type="PATRIC" id="fig|104336.4.peg.3013"/>
<dbReference type="InterPro" id="IPR002575">
    <property type="entry name" value="Aminoglycoside_PTrfase"/>
</dbReference>
<gene>
    <name evidence="2" type="ORF">RN50_02974</name>
</gene>
<dbReference type="InterPro" id="IPR051678">
    <property type="entry name" value="AGP_Transferase"/>
</dbReference>
<keyword evidence="2" id="KW-0808">Transferase</keyword>
<dbReference type="Gene3D" id="3.30.200.20">
    <property type="entry name" value="Phosphorylase Kinase, domain 1"/>
    <property type="match status" value="1"/>
</dbReference>
<dbReference type="AlphaFoldDB" id="A0A0F0KF22"/>
<feature type="domain" description="Aminoglycoside phosphotransferase" evidence="1">
    <location>
        <begin position="32"/>
        <end position="260"/>
    </location>
</feature>
<organism evidence="2 3">
    <name type="scientific">Microbacterium foliorum</name>
    <dbReference type="NCBI Taxonomy" id="104336"/>
    <lineage>
        <taxon>Bacteria</taxon>
        <taxon>Bacillati</taxon>
        <taxon>Actinomycetota</taxon>
        <taxon>Actinomycetes</taxon>
        <taxon>Micrococcales</taxon>
        <taxon>Microbacteriaceae</taxon>
        <taxon>Microbacterium</taxon>
    </lineage>
</organism>
<dbReference type="Gene3D" id="3.90.1200.10">
    <property type="match status" value="1"/>
</dbReference>